<comment type="caution">
    <text evidence="7">The sequence shown here is derived from an EMBL/GenBank/DDBJ whole genome shotgun (WGS) entry which is preliminary data.</text>
</comment>
<dbReference type="InterPro" id="IPR006047">
    <property type="entry name" value="GH13_cat_dom"/>
</dbReference>
<dbReference type="Gene3D" id="3.20.20.80">
    <property type="entry name" value="Glycosidases"/>
    <property type="match status" value="1"/>
</dbReference>
<gene>
    <name evidence="7" type="ORF">AZI98_04140</name>
</gene>
<name>A0A165YQD9_9BACI</name>
<sequence length="476" mass="53508">MKKGLIFILCVSLLFCFSATASAVNLQDESIYHVAVDRFYNGTTANDGERKGGLEHFLGGDLQGVIKKLDYIKGMGFTIVSLSPIFQNEANGFHGKWVKDFKKVDEHFGTMQDLKQLTKEAHKRDLKVMIDFVFETGPNHPWLSDPAKKEWFVEGSTTFDVSRPDVQAFIIDVAKWWIKQSDIDGYRLIDANRTEPQFLKKMAEEVKSVKKDFVLVADIGGGDPNTYQNSGIDAVMNTYFAKNVQKSFSNVDEPLSGLDGFTQSNLPVVSFLDDEDIVRFTRKAVENEAFPVTRLKLALTYLYTLPAVPFVYYGTEIALDGGNGAVNYRMMDFRTSTEIVEYITNLADIRKILPSLRTGQYHLLYEKDGMLVYQLKSGDETSIIAINNTSQTKSVTIGFRYLPDNHELRGYLKGGSIKSSKDGYTITLERETSEIFKLDEQKGASIPFISILVGVPVLFILFLYAAYKKGKGKQPS</sequence>
<feature type="chain" id="PRO_5007869624" description="Glycosyl hydrolase family 13 catalytic domain-containing protein" evidence="5">
    <location>
        <begin position="24"/>
        <end position="476"/>
    </location>
</feature>
<evidence type="ECO:0000256" key="4">
    <source>
        <dbReference type="SAM" id="Phobius"/>
    </source>
</evidence>
<evidence type="ECO:0000313" key="7">
    <source>
        <dbReference type="EMBL" id="KZN97341.1"/>
    </source>
</evidence>
<accession>A0A165YQD9</accession>
<feature type="transmembrane region" description="Helical" evidence="4">
    <location>
        <begin position="446"/>
        <end position="467"/>
    </location>
</feature>
<dbReference type="GO" id="GO:0005975">
    <property type="term" value="P:carbohydrate metabolic process"/>
    <property type="evidence" value="ECO:0007669"/>
    <property type="project" value="InterPro"/>
</dbReference>
<evidence type="ECO:0000313" key="8">
    <source>
        <dbReference type="Proteomes" id="UP000076476"/>
    </source>
</evidence>
<evidence type="ECO:0000256" key="3">
    <source>
        <dbReference type="ARBA" id="ARBA00022729"/>
    </source>
</evidence>
<dbReference type="Pfam" id="PF22026">
    <property type="entry name" value="Alpha-amylase_C_2"/>
    <property type="match status" value="1"/>
</dbReference>
<dbReference type="InterPro" id="IPR013780">
    <property type="entry name" value="Glyco_hydro_b"/>
</dbReference>
<dbReference type="RefSeq" id="WP_063387036.1">
    <property type="nucleotide sequence ID" value="NZ_LWBR01000011.1"/>
</dbReference>
<protein>
    <recommendedName>
        <fullName evidence="6">Glycosyl hydrolase family 13 catalytic domain-containing protein</fullName>
    </recommendedName>
</protein>
<keyword evidence="4" id="KW-0472">Membrane</keyword>
<dbReference type="PANTHER" id="PTHR10357">
    <property type="entry name" value="ALPHA-AMYLASE FAMILY MEMBER"/>
    <property type="match status" value="1"/>
</dbReference>
<keyword evidence="2" id="KW-0479">Metal-binding</keyword>
<dbReference type="SMART" id="SM00642">
    <property type="entry name" value="Aamy"/>
    <property type="match status" value="1"/>
</dbReference>
<dbReference type="Pfam" id="PF00128">
    <property type="entry name" value="Alpha-amylase"/>
    <property type="match status" value="2"/>
</dbReference>
<reference evidence="7 8" key="1">
    <citation type="submission" date="2016-04" db="EMBL/GenBank/DDBJ databases">
        <title>Draft genome sequence of Aeribacillus pallidus 8m3 from petroleum reservoir.</title>
        <authorList>
            <person name="Poltaraus A.B."/>
            <person name="Nazina T.N."/>
            <person name="Tourova T.P."/>
            <person name="Malakho S.M."/>
            <person name="Korshunova A.V."/>
            <person name="Sokolova D.S."/>
        </authorList>
    </citation>
    <scope>NUCLEOTIDE SEQUENCE [LARGE SCALE GENOMIC DNA]</scope>
    <source>
        <strain evidence="7 8">8m3</strain>
    </source>
</reference>
<feature type="domain" description="Glycosyl hydrolase family 13 catalytic" evidence="6">
    <location>
        <begin position="33"/>
        <end position="350"/>
    </location>
</feature>
<evidence type="ECO:0000256" key="2">
    <source>
        <dbReference type="ARBA" id="ARBA00022723"/>
    </source>
</evidence>
<keyword evidence="4" id="KW-0812">Transmembrane</keyword>
<dbReference type="SUPFAM" id="SSF51445">
    <property type="entry name" value="(Trans)glycosidases"/>
    <property type="match status" value="1"/>
</dbReference>
<proteinExistence type="predicted"/>
<dbReference type="InterPro" id="IPR054174">
    <property type="entry name" value="Alpha-amylase-like_C"/>
</dbReference>
<keyword evidence="4" id="KW-1133">Transmembrane helix</keyword>
<dbReference type="OrthoDB" id="9805159at2"/>
<dbReference type="AlphaFoldDB" id="A0A165YQD9"/>
<evidence type="ECO:0000256" key="5">
    <source>
        <dbReference type="SAM" id="SignalP"/>
    </source>
</evidence>
<evidence type="ECO:0000256" key="1">
    <source>
        <dbReference type="ARBA" id="ARBA00001913"/>
    </source>
</evidence>
<dbReference type="GO" id="GO:0046872">
    <property type="term" value="F:metal ion binding"/>
    <property type="evidence" value="ECO:0007669"/>
    <property type="project" value="UniProtKB-KW"/>
</dbReference>
<dbReference type="PANTHER" id="PTHR10357:SF215">
    <property type="entry name" value="ALPHA-AMYLASE 1"/>
    <property type="match status" value="1"/>
</dbReference>
<dbReference type="SUPFAM" id="SSF51011">
    <property type="entry name" value="Glycosyl hydrolase domain"/>
    <property type="match status" value="1"/>
</dbReference>
<feature type="signal peptide" evidence="5">
    <location>
        <begin position="1"/>
        <end position="23"/>
    </location>
</feature>
<keyword evidence="8" id="KW-1185">Reference proteome</keyword>
<comment type="cofactor">
    <cofactor evidence="1">
        <name>Ca(2+)</name>
        <dbReference type="ChEBI" id="CHEBI:29108"/>
    </cofactor>
</comment>
<keyword evidence="3 5" id="KW-0732">Signal</keyword>
<dbReference type="STRING" id="33936.AZI98_04140"/>
<dbReference type="InterPro" id="IPR017853">
    <property type="entry name" value="GH"/>
</dbReference>
<organism evidence="7 8">
    <name type="scientific">Aeribacillus pallidus</name>
    <dbReference type="NCBI Taxonomy" id="33936"/>
    <lineage>
        <taxon>Bacteria</taxon>
        <taxon>Bacillati</taxon>
        <taxon>Bacillota</taxon>
        <taxon>Bacilli</taxon>
        <taxon>Bacillales</taxon>
        <taxon>Bacillaceae</taxon>
        <taxon>Aeribacillus</taxon>
    </lineage>
</organism>
<dbReference type="Gene3D" id="2.60.40.1180">
    <property type="entry name" value="Golgi alpha-mannosidase II"/>
    <property type="match status" value="1"/>
</dbReference>
<dbReference type="Proteomes" id="UP000076476">
    <property type="component" value="Unassembled WGS sequence"/>
</dbReference>
<evidence type="ECO:0000259" key="6">
    <source>
        <dbReference type="SMART" id="SM00642"/>
    </source>
</evidence>
<dbReference type="EMBL" id="LWBR01000011">
    <property type="protein sequence ID" value="KZN97341.1"/>
    <property type="molecule type" value="Genomic_DNA"/>
</dbReference>